<dbReference type="NCBIfam" id="NF007161">
    <property type="entry name" value="PRK09599.1"/>
    <property type="match status" value="1"/>
</dbReference>
<dbReference type="PANTHER" id="PTHR11811">
    <property type="entry name" value="6-PHOSPHOGLUCONATE DEHYDROGENASE"/>
    <property type="match status" value="1"/>
</dbReference>
<dbReference type="EMBL" id="MHUW01000007">
    <property type="protein sequence ID" value="OHA84070.1"/>
    <property type="molecule type" value="Genomic_DNA"/>
</dbReference>
<dbReference type="GO" id="GO:0006098">
    <property type="term" value="P:pentose-phosphate shunt"/>
    <property type="evidence" value="ECO:0007669"/>
    <property type="project" value="InterPro"/>
</dbReference>
<dbReference type="Gene3D" id="1.10.1040.10">
    <property type="entry name" value="N-(1-d-carboxylethyl)-l-norvaline Dehydrogenase, domain 2"/>
    <property type="match status" value="1"/>
</dbReference>
<dbReference type="GO" id="GO:0019521">
    <property type="term" value="P:D-gluconate metabolic process"/>
    <property type="evidence" value="ECO:0007669"/>
    <property type="project" value="UniProtKB-KW"/>
</dbReference>
<evidence type="ECO:0000259" key="4">
    <source>
        <dbReference type="SMART" id="SM01350"/>
    </source>
</evidence>
<dbReference type="GO" id="GO:0016054">
    <property type="term" value="P:organic acid catabolic process"/>
    <property type="evidence" value="ECO:0007669"/>
    <property type="project" value="UniProtKB-ARBA"/>
</dbReference>
<dbReference type="STRING" id="1802727.A2937_02650"/>
<dbReference type="InterPro" id="IPR013328">
    <property type="entry name" value="6PGD_dom2"/>
</dbReference>
<dbReference type="InterPro" id="IPR002204">
    <property type="entry name" value="3-OH-isobutyrate_DH-rel_CS"/>
</dbReference>
<dbReference type="SMART" id="SM01350">
    <property type="entry name" value="6PGD"/>
    <property type="match status" value="1"/>
</dbReference>
<gene>
    <name evidence="5" type="ORF">A2937_02650</name>
</gene>
<dbReference type="Gene3D" id="3.40.50.720">
    <property type="entry name" value="NAD(P)-binding Rossmann-like Domain"/>
    <property type="match status" value="1"/>
</dbReference>
<dbReference type="PRINTS" id="PR00076">
    <property type="entry name" value="6PGDHDRGNASE"/>
</dbReference>
<reference evidence="5 6" key="1">
    <citation type="journal article" date="2016" name="Nat. Commun.">
        <title>Thousands of microbial genomes shed light on interconnected biogeochemical processes in an aquifer system.</title>
        <authorList>
            <person name="Anantharaman K."/>
            <person name="Brown C.T."/>
            <person name="Hug L.A."/>
            <person name="Sharon I."/>
            <person name="Castelle C.J."/>
            <person name="Probst A.J."/>
            <person name="Thomas B.C."/>
            <person name="Singh A."/>
            <person name="Wilkins M.J."/>
            <person name="Karaoz U."/>
            <person name="Brodie E.L."/>
            <person name="Williams K.H."/>
            <person name="Hubbard S.S."/>
            <person name="Banfield J.F."/>
        </authorList>
    </citation>
    <scope>NUCLEOTIDE SEQUENCE [LARGE SCALE GENOMIC DNA]</scope>
</reference>
<comment type="caution">
    <text evidence="5">The sequence shown here is derived from an EMBL/GenBank/DDBJ whole genome shotgun (WGS) entry which is preliminary data.</text>
</comment>
<keyword evidence="3" id="KW-0311">Gluconate utilization</keyword>
<comment type="similarity">
    <text evidence="1">Belongs to the 6-phosphogluconate dehydrogenase family.</text>
</comment>
<dbReference type="Pfam" id="PF00393">
    <property type="entry name" value="6PGD"/>
    <property type="match status" value="1"/>
</dbReference>
<organism evidence="5 6">
    <name type="scientific">Candidatus Yonathbacteria bacterium RIFCSPLOWO2_01_FULL_47_33b</name>
    <dbReference type="NCBI Taxonomy" id="1802727"/>
    <lineage>
        <taxon>Bacteria</taxon>
        <taxon>Candidatus Yonathiibacteriota</taxon>
    </lineage>
</organism>
<sequence>MAKTIGYIGLGKMGKGMVENLLGKGWGVVAFNRTPAATEEVAEKGAIPAYTLAEVVEKLASPRLVWLMVPHQAVDDVLAELVPLLSEGDTVIDGGNSFYKNSMRHADELTKKGIHFLDAGTSGGPGGAREGACTMVGGGKEIFDRYEELFRDISVKDGYAYFGKAGAGHFVKMVHNGIEYGMMQAIGEGFEVMKKSPFNLDLERVANLYNHQSVIESRLVGWAESAFKEYGEGLDVISGKVSHSGEGLWTVETAKEFGVPVPIIEGSLKFREESQSNPSYTGQVVSALRNQFGGHSVKKEHE</sequence>
<proteinExistence type="inferred from homology"/>
<evidence type="ECO:0000313" key="5">
    <source>
        <dbReference type="EMBL" id="OHA84070.1"/>
    </source>
</evidence>
<dbReference type="InterPro" id="IPR006115">
    <property type="entry name" value="6PGDH_NADP-bd"/>
</dbReference>
<dbReference type="SUPFAM" id="SSF51735">
    <property type="entry name" value="NAD(P)-binding Rossmann-fold domains"/>
    <property type="match status" value="1"/>
</dbReference>
<protein>
    <submittedName>
        <fullName evidence="5">6-phosphogluconate dehydrogenase (Decarboxylating)</fullName>
    </submittedName>
</protein>
<dbReference type="InterPro" id="IPR006183">
    <property type="entry name" value="Pgluconate_DH"/>
</dbReference>
<dbReference type="InterPro" id="IPR006114">
    <property type="entry name" value="6PGDH_C"/>
</dbReference>
<dbReference type="PROSITE" id="PS00895">
    <property type="entry name" value="3_HYDROXYISOBUT_DH"/>
    <property type="match status" value="1"/>
</dbReference>
<dbReference type="GO" id="GO:0050661">
    <property type="term" value="F:NADP binding"/>
    <property type="evidence" value="ECO:0007669"/>
    <property type="project" value="InterPro"/>
</dbReference>
<dbReference type="Pfam" id="PF03446">
    <property type="entry name" value="NAD_binding_2"/>
    <property type="match status" value="1"/>
</dbReference>
<keyword evidence="2" id="KW-0560">Oxidoreductase</keyword>
<evidence type="ECO:0000256" key="1">
    <source>
        <dbReference type="ARBA" id="ARBA00008419"/>
    </source>
</evidence>
<name>A0A1G2SGB6_9BACT</name>
<dbReference type="InterPro" id="IPR036291">
    <property type="entry name" value="NAD(P)-bd_dom_sf"/>
</dbReference>
<dbReference type="InterPro" id="IPR008927">
    <property type="entry name" value="6-PGluconate_DH-like_C_sf"/>
</dbReference>
<dbReference type="SUPFAM" id="SSF48179">
    <property type="entry name" value="6-phosphogluconate dehydrogenase C-terminal domain-like"/>
    <property type="match status" value="1"/>
</dbReference>
<dbReference type="AlphaFoldDB" id="A0A1G2SGB6"/>
<dbReference type="GO" id="GO:0004616">
    <property type="term" value="F:phosphogluconate dehydrogenase (decarboxylating) activity"/>
    <property type="evidence" value="ECO:0007669"/>
    <property type="project" value="InterPro"/>
</dbReference>
<accession>A0A1G2SGB6</accession>
<evidence type="ECO:0000256" key="2">
    <source>
        <dbReference type="ARBA" id="ARBA00023002"/>
    </source>
</evidence>
<dbReference type="NCBIfam" id="TIGR00872">
    <property type="entry name" value="gnd_rel"/>
    <property type="match status" value="1"/>
</dbReference>
<dbReference type="InterPro" id="IPR004849">
    <property type="entry name" value="6DGDH_YqeC"/>
</dbReference>
<evidence type="ECO:0000256" key="3">
    <source>
        <dbReference type="ARBA" id="ARBA00023064"/>
    </source>
</evidence>
<evidence type="ECO:0000313" key="6">
    <source>
        <dbReference type="Proteomes" id="UP000177987"/>
    </source>
</evidence>
<dbReference type="Proteomes" id="UP000177987">
    <property type="component" value="Unassembled WGS sequence"/>
</dbReference>
<feature type="domain" description="6-phosphogluconate dehydrogenase C-terminal" evidence="4">
    <location>
        <begin position="168"/>
        <end position="296"/>
    </location>
</feature>